<dbReference type="PROSITE" id="PS01125">
    <property type="entry name" value="ROK"/>
    <property type="match status" value="1"/>
</dbReference>
<proteinExistence type="inferred from homology"/>
<dbReference type="AlphaFoldDB" id="A0A8A7KEL7"/>
<dbReference type="Pfam" id="PF00480">
    <property type="entry name" value="ROK"/>
    <property type="match status" value="1"/>
</dbReference>
<organism evidence="5 6">
    <name type="scientific">Iocasia fonsfrigidae</name>
    <dbReference type="NCBI Taxonomy" id="2682810"/>
    <lineage>
        <taxon>Bacteria</taxon>
        <taxon>Bacillati</taxon>
        <taxon>Bacillota</taxon>
        <taxon>Clostridia</taxon>
        <taxon>Halanaerobiales</taxon>
        <taxon>Halanaerobiaceae</taxon>
        <taxon>Iocasia</taxon>
    </lineage>
</organism>
<evidence type="ECO:0000313" key="6">
    <source>
        <dbReference type="Proteomes" id="UP000665020"/>
    </source>
</evidence>
<protein>
    <submittedName>
        <fullName evidence="5">ROK family protein</fullName>
    </submittedName>
</protein>
<dbReference type="InterPro" id="IPR036388">
    <property type="entry name" value="WH-like_DNA-bd_sf"/>
</dbReference>
<evidence type="ECO:0000256" key="3">
    <source>
        <dbReference type="ARBA" id="ARBA00022629"/>
    </source>
</evidence>
<dbReference type="InterPro" id="IPR043129">
    <property type="entry name" value="ATPase_NBD"/>
</dbReference>
<feature type="domain" description="HTH marR-type" evidence="4">
    <location>
        <begin position="14"/>
        <end position="57"/>
    </location>
</feature>
<dbReference type="Gene3D" id="3.30.420.40">
    <property type="match status" value="2"/>
</dbReference>
<dbReference type="InterPro" id="IPR000600">
    <property type="entry name" value="ROK"/>
</dbReference>
<dbReference type="SUPFAM" id="SSF46785">
    <property type="entry name" value="Winged helix' DNA-binding domain"/>
    <property type="match status" value="1"/>
</dbReference>
<evidence type="ECO:0000256" key="2">
    <source>
        <dbReference type="ARBA" id="ARBA00006479"/>
    </source>
</evidence>
<comment type="similarity">
    <text evidence="2">Belongs to the ROK (NagC/XylR) family.</text>
</comment>
<dbReference type="PANTHER" id="PTHR18964">
    <property type="entry name" value="ROK (REPRESSOR, ORF, KINASE) FAMILY"/>
    <property type="match status" value="1"/>
</dbReference>
<dbReference type="Gene3D" id="1.10.10.10">
    <property type="entry name" value="Winged helix-like DNA-binding domain superfamily/Winged helix DNA-binding domain"/>
    <property type="match status" value="1"/>
</dbReference>
<evidence type="ECO:0000313" key="5">
    <source>
        <dbReference type="EMBL" id="QTL99700.1"/>
    </source>
</evidence>
<dbReference type="Proteomes" id="UP000665020">
    <property type="component" value="Chromosome"/>
</dbReference>
<evidence type="ECO:0000259" key="4">
    <source>
        <dbReference type="Pfam" id="PF12802"/>
    </source>
</evidence>
<dbReference type="SUPFAM" id="SSF53067">
    <property type="entry name" value="Actin-like ATPase domain"/>
    <property type="match status" value="1"/>
</dbReference>
<name>A0A8A7KEL7_9FIRM</name>
<dbReference type="PANTHER" id="PTHR18964:SF149">
    <property type="entry name" value="BIFUNCTIONAL UDP-N-ACETYLGLUCOSAMINE 2-EPIMERASE_N-ACETYLMANNOSAMINE KINASE"/>
    <property type="match status" value="1"/>
</dbReference>
<dbReference type="InterPro" id="IPR036390">
    <property type="entry name" value="WH_DNA-bd_sf"/>
</dbReference>
<evidence type="ECO:0000256" key="1">
    <source>
        <dbReference type="ARBA" id="ARBA00002486"/>
    </source>
</evidence>
<sequence length="382" mass="43896">MEIKNSKELKKYNRYIILNQIIERQPISRTELAEILNVSHTTISQLVKELIEEDLVVESYTKSTGGRPPKILSFKGYNKYIITLSFKETVISLAIFDLNFKLLHAEKINVKDNELTGLIEVIGDVLERLILEKKIKKKQILAMGISVPGIYKDNQDLIISSTAPYLNGQSLMKKIKNKVDFCPVFIQNDANIAVHYEWNYMLKKRYDNLIFIYIGDGIGSGIIIGNKLYSGSHGNAGELGHMQVKSTGKRCICGGTGCLEMLSSIKAIENEFKEKVYFTIDEIIKGYLSGEEKCKRVIDRAVKYFARALSSMVSFFDPEIIILGDFHNLYRGKIKDKLEEEMKKSHIFCVEDRPELILRNDRGDYQFSALYIYVFEHWKKEI</sequence>
<dbReference type="EMBL" id="CP046640">
    <property type="protein sequence ID" value="QTL99700.1"/>
    <property type="molecule type" value="Genomic_DNA"/>
</dbReference>
<dbReference type="CDD" id="cd00090">
    <property type="entry name" value="HTH_ARSR"/>
    <property type="match status" value="1"/>
</dbReference>
<keyword evidence="6" id="KW-1185">Reference proteome</keyword>
<keyword evidence="3" id="KW-0119">Carbohydrate metabolism</keyword>
<accession>A0A8A7KEL7</accession>
<dbReference type="InterPro" id="IPR011991">
    <property type="entry name" value="ArsR-like_HTH"/>
</dbReference>
<keyword evidence="3" id="KW-0859">Xylose metabolism</keyword>
<dbReference type="InterPro" id="IPR049874">
    <property type="entry name" value="ROK_cs"/>
</dbReference>
<comment type="function">
    <text evidence="1">Transcriptional repressor of xylose-utilizing enzymes.</text>
</comment>
<dbReference type="InterPro" id="IPR000835">
    <property type="entry name" value="HTH_MarR-typ"/>
</dbReference>
<dbReference type="KEGG" id="ifn:GM661_17940"/>
<gene>
    <name evidence="5" type="ORF">GM661_17940</name>
</gene>
<dbReference type="RefSeq" id="WP_230868027.1">
    <property type="nucleotide sequence ID" value="NZ_CP046640.1"/>
</dbReference>
<dbReference type="Pfam" id="PF12802">
    <property type="entry name" value="MarR_2"/>
    <property type="match status" value="1"/>
</dbReference>
<reference evidence="5" key="1">
    <citation type="submission" date="2019-12" db="EMBL/GenBank/DDBJ databases">
        <authorList>
            <person name="zhang j."/>
            <person name="sun C.M."/>
        </authorList>
    </citation>
    <scope>NUCLEOTIDE SEQUENCE</scope>
    <source>
        <strain evidence="5">NS-1</strain>
    </source>
</reference>
<dbReference type="GO" id="GO:0042732">
    <property type="term" value="P:D-xylose metabolic process"/>
    <property type="evidence" value="ECO:0007669"/>
    <property type="project" value="UniProtKB-KW"/>
</dbReference>